<sequence>MVWIMSEYVQYDDEGHDFVEYICDVFNEVDIDVGAGKSRRKSVPKISSEGYTELEENKFMEVARRLIQKYNSHNKVHSYYDGDDTDSTETDKTPTSTCWSCQDFSYKTFIYNLKYYNVDYKPYLWMTCNEFGWFQSTNIGYNLFESSVPVNFYVDMCADVFGKDLFNRATIDAKVKATNDFYGGNENYNGTNVFFVNGSEDPWHPLSAYHFHNKNNNVNVTSILIEGTSMCEDMYRGNHYDTPELKAARKKIRAQLKSWLQ</sequence>
<dbReference type="Gene3D" id="3.40.50.1820">
    <property type="entry name" value="alpha/beta hydrolase"/>
    <property type="match status" value="1"/>
</dbReference>
<evidence type="ECO:0000313" key="6">
    <source>
        <dbReference type="Proteomes" id="UP000887574"/>
    </source>
</evidence>
<evidence type="ECO:0000256" key="3">
    <source>
        <dbReference type="ARBA" id="ARBA00022729"/>
    </source>
</evidence>
<name>A0A915DMN7_9BILA</name>
<keyword evidence="5" id="KW-0325">Glycoprotein</keyword>
<dbReference type="Pfam" id="PF05577">
    <property type="entry name" value="Peptidase_S28"/>
    <property type="match status" value="1"/>
</dbReference>
<dbReference type="Proteomes" id="UP000887574">
    <property type="component" value="Unplaced"/>
</dbReference>
<dbReference type="AlphaFoldDB" id="A0A915DMN7"/>
<keyword evidence="2" id="KW-0645">Protease</keyword>
<dbReference type="InterPro" id="IPR029058">
    <property type="entry name" value="AB_hydrolase_fold"/>
</dbReference>
<dbReference type="PANTHER" id="PTHR11010:SF117">
    <property type="entry name" value="SERINE PROTEASE 16"/>
    <property type="match status" value="1"/>
</dbReference>
<evidence type="ECO:0000256" key="5">
    <source>
        <dbReference type="ARBA" id="ARBA00023180"/>
    </source>
</evidence>
<dbReference type="GO" id="GO:0008239">
    <property type="term" value="F:dipeptidyl-peptidase activity"/>
    <property type="evidence" value="ECO:0007669"/>
    <property type="project" value="TreeGrafter"/>
</dbReference>
<evidence type="ECO:0000256" key="2">
    <source>
        <dbReference type="ARBA" id="ARBA00022670"/>
    </source>
</evidence>
<evidence type="ECO:0000256" key="1">
    <source>
        <dbReference type="ARBA" id="ARBA00011079"/>
    </source>
</evidence>
<evidence type="ECO:0000256" key="4">
    <source>
        <dbReference type="ARBA" id="ARBA00022801"/>
    </source>
</evidence>
<comment type="similarity">
    <text evidence="1">Belongs to the peptidase S28 family.</text>
</comment>
<dbReference type="InterPro" id="IPR008758">
    <property type="entry name" value="Peptidase_S28"/>
</dbReference>
<reference evidence="7" key="1">
    <citation type="submission" date="2022-11" db="UniProtKB">
        <authorList>
            <consortium name="WormBaseParasite"/>
        </authorList>
    </citation>
    <scope>IDENTIFICATION</scope>
</reference>
<protein>
    <submittedName>
        <fullName evidence="7">Uncharacterized protein</fullName>
    </submittedName>
</protein>
<accession>A0A915DMN7</accession>
<organism evidence="6 7">
    <name type="scientific">Ditylenchus dipsaci</name>
    <dbReference type="NCBI Taxonomy" id="166011"/>
    <lineage>
        <taxon>Eukaryota</taxon>
        <taxon>Metazoa</taxon>
        <taxon>Ecdysozoa</taxon>
        <taxon>Nematoda</taxon>
        <taxon>Chromadorea</taxon>
        <taxon>Rhabditida</taxon>
        <taxon>Tylenchina</taxon>
        <taxon>Tylenchomorpha</taxon>
        <taxon>Sphaerularioidea</taxon>
        <taxon>Anguinidae</taxon>
        <taxon>Anguininae</taxon>
        <taxon>Ditylenchus</taxon>
    </lineage>
</organism>
<dbReference type="PANTHER" id="PTHR11010">
    <property type="entry name" value="PROTEASE S28 PRO-X CARBOXYPEPTIDASE-RELATED"/>
    <property type="match status" value="1"/>
</dbReference>
<dbReference type="GO" id="GO:0070008">
    <property type="term" value="F:serine-type exopeptidase activity"/>
    <property type="evidence" value="ECO:0007669"/>
    <property type="project" value="InterPro"/>
</dbReference>
<evidence type="ECO:0000313" key="7">
    <source>
        <dbReference type="WBParaSite" id="jg21190"/>
    </source>
</evidence>
<keyword evidence="3" id="KW-0732">Signal</keyword>
<dbReference type="WBParaSite" id="jg21190">
    <property type="protein sequence ID" value="jg21190"/>
    <property type="gene ID" value="jg21190"/>
</dbReference>
<dbReference type="GO" id="GO:0006508">
    <property type="term" value="P:proteolysis"/>
    <property type="evidence" value="ECO:0007669"/>
    <property type="project" value="UniProtKB-KW"/>
</dbReference>
<keyword evidence="6" id="KW-1185">Reference proteome</keyword>
<proteinExistence type="inferred from homology"/>
<keyword evidence="4" id="KW-0378">Hydrolase</keyword>